<gene>
    <name evidence="1" type="ORF">FB561_5689</name>
</gene>
<dbReference type="Proteomes" id="UP000318380">
    <property type="component" value="Unassembled WGS sequence"/>
</dbReference>
<evidence type="ECO:0000313" key="2">
    <source>
        <dbReference type="Proteomes" id="UP000318380"/>
    </source>
</evidence>
<dbReference type="Pfam" id="PF19614">
    <property type="entry name" value="DUF6119"/>
    <property type="match status" value="1"/>
</dbReference>
<proteinExistence type="predicted"/>
<evidence type="ECO:0000313" key="1">
    <source>
        <dbReference type="EMBL" id="TWD84498.1"/>
    </source>
</evidence>
<comment type="caution">
    <text evidence="1">The sequence shown here is derived from an EMBL/GenBank/DDBJ whole genome shotgun (WGS) entry which is preliminary data.</text>
</comment>
<dbReference type="AlphaFoldDB" id="A0A561C0B2"/>
<protein>
    <submittedName>
        <fullName evidence="1">Uncharacterized protein (TIGR04141 family)</fullName>
    </submittedName>
</protein>
<reference evidence="1 2" key="1">
    <citation type="submission" date="2019-06" db="EMBL/GenBank/DDBJ databases">
        <title>Sequencing the genomes of 1000 actinobacteria strains.</title>
        <authorList>
            <person name="Klenk H.-P."/>
        </authorList>
    </citation>
    <scope>NUCLEOTIDE SEQUENCE [LARGE SCALE GENOMIC DNA]</scope>
    <source>
        <strain evidence="1 2">DSM 24683</strain>
    </source>
</reference>
<dbReference type="NCBIfam" id="TIGR04141">
    <property type="entry name" value="TIGR04141 family sporadically distributed protein"/>
    <property type="match status" value="1"/>
</dbReference>
<keyword evidence="2" id="KW-1185">Reference proteome</keyword>
<dbReference type="InterPro" id="IPR026487">
    <property type="entry name" value="CHP04141"/>
</dbReference>
<organism evidence="1 2">
    <name type="scientific">Kribbella amoyensis</name>
    <dbReference type="NCBI Taxonomy" id="996641"/>
    <lineage>
        <taxon>Bacteria</taxon>
        <taxon>Bacillati</taxon>
        <taxon>Actinomycetota</taxon>
        <taxon>Actinomycetes</taxon>
        <taxon>Propionibacteriales</taxon>
        <taxon>Kribbellaceae</taxon>
        <taxon>Kribbella</taxon>
    </lineage>
</organism>
<accession>A0A561C0B2</accession>
<name>A0A561C0B2_9ACTN</name>
<dbReference type="EMBL" id="VIVK01000001">
    <property type="protein sequence ID" value="TWD84498.1"/>
    <property type="molecule type" value="Genomic_DNA"/>
</dbReference>
<sequence length="587" mass="65303">MCGAEITVLCWNSTESDTGAGWVAVAEKVVRTRQVTLHRLRHRLKSADEFFDVLDHEQLDELEDLDFGPVTVADCSGLWVQGSFRTKAGESAEWCAAASRTLGYTVHFADTHSAGLLQLIVDEAAYAIAYGQGYRLLPGEAKDHRFGLEFAIRALDPTHVHKLMRRRPGARGRTEVTLMPNGSAIWAFDVADAYADLVGSASGKSQAIQLSRSRPTQATSVDGGVGLQIRLATDPVELVSDIRTIAGILSRERRPELEFIDRIRPIRDTELVDRLDDEIDQLLSGTPDEVSLRLSAVVPMDLAERIEDVRAFKVRLEKSNRTYDEITLDVLLNQAKVLREGPRLQAFRDGRVYAFKDEACTHPVGSSKAIQWLEATAALPEDRHFAMVDGRWYEIDADYRVRLRQRVHELLEVASDLKLRAWRAGETERDYNENSALDPDLGLVCLDRHGVKDEFHHKWGFEACDLLGPDNQLIHVKQATSSSPLSHLFSQACVAVQGLEGSVEARQRFRELVRQQGRGRELPGDFVPTKVVFGILLKKGEAVTSSTLFPFAQVALVQAARVLQSARVPIDIEVRGIERASAPQSDG</sequence>